<dbReference type="Gene3D" id="3.40.50.970">
    <property type="match status" value="1"/>
</dbReference>
<dbReference type="Pfam" id="PF20169">
    <property type="entry name" value="DUF6537"/>
    <property type="match status" value="1"/>
</dbReference>
<dbReference type="CDD" id="cd02008">
    <property type="entry name" value="TPP_IOR_alpha"/>
    <property type="match status" value="1"/>
</dbReference>
<evidence type="ECO:0000259" key="3">
    <source>
        <dbReference type="Pfam" id="PF02775"/>
    </source>
</evidence>
<keyword evidence="6" id="KW-1185">Reference proteome</keyword>
<reference evidence="6" key="1">
    <citation type="submission" date="2019-01" db="EMBL/GenBank/DDBJ databases">
        <title>Gri0909 isolated from a small marine red alga.</title>
        <authorList>
            <person name="Kim J."/>
            <person name="Jeong S.E."/>
            <person name="Jeon C.O."/>
        </authorList>
    </citation>
    <scope>NUCLEOTIDE SEQUENCE [LARGE SCALE GENOMIC DNA]</scope>
    <source>
        <strain evidence="6">Gri0909</strain>
    </source>
</reference>
<evidence type="ECO:0000256" key="1">
    <source>
        <dbReference type="ARBA" id="ARBA00023002"/>
    </source>
</evidence>
<dbReference type="GO" id="GO:0044281">
    <property type="term" value="P:small molecule metabolic process"/>
    <property type="evidence" value="ECO:0007669"/>
    <property type="project" value="UniProtKB-ARBA"/>
</dbReference>
<dbReference type="Pfam" id="PF02775">
    <property type="entry name" value="TPP_enzyme_C"/>
    <property type="match status" value="1"/>
</dbReference>
<name>A0A3S3UPI8_9PROT</name>
<feature type="domain" description="Thiamine pyrophosphate enzyme TPP-binding" evidence="3">
    <location>
        <begin position="477"/>
        <end position="560"/>
    </location>
</feature>
<dbReference type="InterPro" id="IPR002869">
    <property type="entry name" value="Pyrv_flavodox_OxRed_cen"/>
</dbReference>
<dbReference type="AlphaFoldDB" id="A0A3S3UPI8"/>
<dbReference type="GO" id="GO:0045333">
    <property type="term" value="P:cellular respiration"/>
    <property type="evidence" value="ECO:0007669"/>
    <property type="project" value="UniProtKB-ARBA"/>
</dbReference>
<dbReference type="GO" id="GO:0030976">
    <property type="term" value="F:thiamine pyrophosphate binding"/>
    <property type="evidence" value="ECO:0007669"/>
    <property type="project" value="InterPro"/>
</dbReference>
<dbReference type="PANTHER" id="PTHR48084">
    <property type="entry name" value="2-OXOGLUTARATE OXIDOREDUCTASE SUBUNIT KORB-RELATED"/>
    <property type="match status" value="1"/>
</dbReference>
<sequence length="1180" mass="127480">MSFSPSGKTNVNTVTNIDQGYSLDDRYTRASGRVFLTGTQALVRLPMLQALADRAKGLNTAGFISGYRGSPLGMYDQALWQAKKHLEPLNIHFQPAINEDLAATAIMGTQQVETEGSATVDGVFGLWYGKGPGVDRSGDALKHGNAFGSSPHGGVLVVCGDDHGVVSSSMPHQSDQALMAWSMPVLNPASVEEYLSFGLFGWALSRFTGAWIGFKAISETVESATSIALPETMPAFLEPADFVPPPGGLHYRNGDLPSLAIEERLRFKLQAVRAFVRANREVFAIDRAIVDKPDATLGIVTAGKAHLDLMEALRLLGLDETALKDAGIRVRKLGLTFPIEPVAMEDFCTGLSDLLVVEEKGPVVEGQIKDQFYNAPADRRPRLWGKNHPDGAAFLPGCGEMRPARLARSLAEFLDATAPFLQAGARLVRAGLAPKGPEAASLAGINGAAKRMPYFCSGCPHNTSTKVPDGSKAYAGIGCHFMANWMDRETSGLTQMGGEGVNWIGLAPFTKTKHVFQNLGDGTYYHSGLMAIRQAVAAKANITYKILYNDAVAMTGGQPVDGTLSVPQIVNQLRAEGVERIEIVTDDTARYGGFSDVPVHDRAELDAVQRDLCTVGGVSALIYDQTCATEKRRRRKKGDFPDPAKRVVINDLVCEGCGDCGVKSNCLSVAPLETEFGTKREIDQSSCNKDYSCQNGFCPSFVTVEGGQLRRKSGADIAARLDALPLPVMREHELANKPSEILVAGVGGTGVVTVGALITMAAHLEGRPASVLDFMGFAQKGGAVLSHVRIGARGTKLNQVRIEPKQADLLLACDLVVGTSPEAIATLDPEKSRVIANSQTIHTAAFLKDPKAIQKPDMMLDILYHVLGEAGVDSLNATKAALTLMGDSIGANILMLGYAWQKGEIPVSLPALTRAIELNGVAVAANKRVFGWGRLLAADPDAVRDLLADGEDRGRFKPAESLDEIIARRVDFLTGYQNAAYADRFVARIENLRKAEKSLNGKTELTEAASRSLFKLMAYKDEYEVARLFTESDFEARLAAQFEGDYKIAYHLAPPGLSRPGPNGEEPAKRRFGPWLRPAMKGLARLKGLRGSWADPFGYPPERRTERALIQRFEATLDEIAATLTPENRDAALALLSLPMEIRGFGPVKERALKTVMPEWDALEDTYRNPPEPAFQFAAE</sequence>
<protein>
    <submittedName>
        <fullName evidence="5">Indolepyruvate ferredoxin oxidoreductase family protein</fullName>
    </submittedName>
</protein>
<dbReference type="RefSeq" id="WP_127766254.1">
    <property type="nucleotide sequence ID" value="NZ_SADE01000002.1"/>
</dbReference>
<dbReference type="NCBIfam" id="NF009588">
    <property type="entry name" value="PRK13029.1"/>
    <property type="match status" value="1"/>
</dbReference>
<dbReference type="SUPFAM" id="SSF52518">
    <property type="entry name" value="Thiamin diphosphate-binding fold (THDP-binding)"/>
    <property type="match status" value="2"/>
</dbReference>
<dbReference type="InterPro" id="IPR019752">
    <property type="entry name" value="Pyrv/ketoisovalerate_OxRed_cat"/>
</dbReference>
<comment type="caution">
    <text evidence="5">The sequence shown here is derived from an EMBL/GenBank/DDBJ whole genome shotgun (WGS) entry which is preliminary data.</text>
</comment>
<evidence type="ECO:0000259" key="2">
    <source>
        <dbReference type="Pfam" id="PF01558"/>
    </source>
</evidence>
<feature type="domain" description="Pyruvate/ketoisovalerate oxidoreductase catalytic" evidence="2">
    <location>
        <begin position="747"/>
        <end position="930"/>
    </location>
</feature>
<dbReference type="Proteomes" id="UP000287447">
    <property type="component" value="Unassembled WGS sequence"/>
</dbReference>
<dbReference type="InterPro" id="IPR051457">
    <property type="entry name" value="2-oxoacid:Fd_oxidoreductase"/>
</dbReference>
<keyword evidence="1" id="KW-0560">Oxidoreductase</keyword>
<accession>A0A3S3UPI8</accession>
<evidence type="ECO:0000259" key="4">
    <source>
        <dbReference type="Pfam" id="PF20169"/>
    </source>
</evidence>
<keyword evidence="5" id="KW-0670">Pyruvate</keyword>
<dbReference type="CDD" id="cd07034">
    <property type="entry name" value="TPP_PYR_PFOR_IOR-alpha_like"/>
    <property type="match status" value="1"/>
</dbReference>
<dbReference type="InterPro" id="IPR046667">
    <property type="entry name" value="DUF6537"/>
</dbReference>
<dbReference type="NCBIfam" id="NF009589">
    <property type="entry name" value="PRK13030.1"/>
    <property type="match status" value="1"/>
</dbReference>
<organism evidence="5 6">
    <name type="scientific">Hwanghaeella grinnelliae</name>
    <dbReference type="NCBI Taxonomy" id="2500179"/>
    <lineage>
        <taxon>Bacteria</taxon>
        <taxon>Pseudomonadati</taxon>
        <taxon>Pseudomonadota</taxon>
        <taxon>Alphaproteobacteria</taxon>
        <taxon>Rhodospirillales</taxon>
        <taxon>Rhodospirillaceae</taxon>
        <taxon>Hwanghaeella</taxon>
    </lineage>
</organism>
<dbReference type="Pfam" id="PF01558">
    <property type="entry name" value="POR"/>
    <property type="match status" value="1"/>
</dbReference>
<dbReference type="Gene3D" id="3.40.920.10">
    <property type="entry name" value="Pyruvate-ferredoxin oxidoreductase, PFOR, domain III"/>
    <property type="match status" value="1"/>
</dbReference>
<dbReference type="EMBL" id="SADE01000002">
    <property type="protein sequence ID" value="RVU36778.1"/>
    <property type="molecule type" value="Genomic_DNA"/>
</dbReference>
<proteinExistence type="predicted"/>
<dbReference type="InterPro" id="IPR029061">
    <property type="entry name" value="THDP-binding"/>
</dbReference>
<dbReference type="OrthoDB" id="9803617at2"/>
<dbReference type="InterPro" id="IPR002880">
    <property type="entry name" value="Pyrv_Fd/Flavodoxin_OxRdtase_N"/>
</dbReference>
<dbReference type="PANTHER" id="PTHR48084:SF3">
    <property type="entry name" value="SUBUNIT OF PYRUVATE:FLAVODOXIN OXIDOREDUCTASE"/>
    <property type="match status" value="1"/>
</dbReference>
<feature type="domain" description="DUF6537" evidence="4">
    <location>
        <begin position="962"/>
        <end position="1161"/>
    </location>
</feature>
<dbReference type="InterPro" id="IPR011766">
    <property type="entry name" value="TPP_enzyme_TPP-bd"/>
</dbReference>
<evidence type="ECO:0000313" key="6">
    <source>
        <dbReference type="Proteomes" id="UP000287447"/>
    </source>
</evidence>
<dbReference type="GO" id="GO:0016625">
    <property type="term" value="F:oxidoreductase activity, acting on the aldehyde or oxo group of donors, iron-sulfur protein as acceptor"/>
    <property type="evidence" value="ECO:0007669"/>
    <property type="project" value="UniProtKB-ARBA"/>
</dbReference>
<dbReference type="SUPFAM" id="SSF53323">
    <property type="entry name" value="Pyruvate-ferredoxin oxidoreductase, PFOR, domain III"/>
    <property type="match status" value="1"/>
</dbReference>
<gene>
    <name evidence="5" type="ORF">EOI86_16575</name>
</gene>
<evidence type="ECO:0000313" key="5">
    <source>
        <dbReference type="EMBL" id="RVU36778.1"/>
    </source>
</evidence>